<dbReference type="Proteomes" id="UP000186905">
    <property type="component" value="Unassembled WGS sequence"/>
</dbReference>
<accession>A0A1Q9GVG3</accession>
<evidence type="ECO:0000256" key="1">
    <source>
        <dbReference type="SAM" id="MobiDB-lite"/>
    </source>
</evidence>
<proteinExistence type="predicted"/>
<reference evidence="2 3" key="1">
    <citation type="submission" date="2016-09" db="EMBL/GenBank/DDBJ databases">
        <title>Photobacterium proteolyticum sp. nov. a protease producing bacterium isolated from ocean sediments of Laizhou Bay.</title>
        <authorList>
            <person name="Li Y."/>
        </authorList>
    </citation>
    <scope>NUCLEOTIDE SEQUENCE [LARGE SCALE GENOMIC DNA]</scope>
    <source>
        <strain evidence="2 3">13-12</strain>
    </source>
</reference>
<dbReference type="RefSeq" id="WP_075762826.1">
    <property type="nucleotide sequence ID" value="NZ_MJIL01000051.1"/>
</dbReference>
<keyword evidence="3" id="KW-1185">Reference proteome</keyword>
<evidence type="ECO:0008006" key="4">
    <source>
        <dbReference type="Google" id="ProtNLM"/>
    </source>
</evidence>
<dbReference type="OrthoDB" id="5815074at2"/>
<dbReference type="AlphaFoldDB" id="A0A1Q9GVG3"/>
<feature type="region of interest" description="Disordered" evidence="1">
    <location>
        <begin position="511"/>
        <end position="532"/>
    </location>
</feature>
<evidence type="ECO:0000313" key="2">
    <source>
        <dbReference type="EMBL" id="OLQ79157.1"/>
    </source>
</evidence>
<feature type="compositionally biased region" description="Basic residues" evidence="1">
    <location>
        <begin position="518"/>
        <end position="532"/>
    </location>
</feature>
<gene>
    <name evidence="2" type="ORF">BIT28_02135</name>
</gene>
<comment type="caution">
    <text evidence="2">The sequence shown here is derived from an EMBL/GenBank/DDBJ whole genome shotgun (WGS) entry which is preliminary data.</text>
</comment>
<name>A0A1Q9GVG3_9GAMM</name>
<dbReference type="SUPFAM" id="SSF81901">
    <property type="entry name" value="HCP-like"/>
    <property type="match status" value="1"/>
</dbReference>
<evidence type="ECO:0000313" key="3">
    <source>
        <dbReference type="Proteomes" id="UP000186905"/>
    </source>
</evidence>
<dbReference type="EMBL" id="MJIL01000051">
    <property type="protein sequence ID" value="OLQ79157.1"/>
    <property type="molecule type" value="Genomic_DNA"/>
</dbReference>
<protein>
    <recommendedName>
        <fullName evidence="4">DUF4145 domain-containing protein</fullName>
    </recommendedName>
</protein>
<sequence length="532" mass="61870">MNAIAHTIVATEYTFDRNTNYGFIETYFPELFQVCEQADYYYTKDHSCCLVKVRLFLELWCHEVGEIIKLRPPVRGELINKIKQIETSGKVPPYVIDMLDKLRAESNKGVHIQRHFDGQFRADILISKYKLKRMMEDVFELTKYLVLNLAGVNEQPLETWTEPEVSKQAELVHQALQGNADASIAMAMHFSGLLKTLDQQTKASKPHYFQYQRDLEYWLDKAERQGSNDCWLLYATSCVNKHLVNRRSEDADDYFKKAIETDESGDAEWEFYQYLCRIGQHNRGEAYLNSAGEKGHPEALYFLQAQHYKQDEPAYRKWLKRSLEVADKKALVADTFNKLEQWEEDKANELNFKKLRTALIKAEAYQAPGVKFIRGYCEYYGLLSCEHNQDSGLRKMLEGSSLLPDYLWYEKRLHDALKQDKSDDQKVLELYPAALQQTEDVIEKAQMKFDAAMIIIELLQNANKVKTPQNLKVLIRESVKEGCEQAKQFLVSPIGKALMRDSSFVCQKVKRKAVDRTKQKKARKQAKSARRK</sequence>
<organism evidence="2 3">
    <name type="scientific">Photobacterium proteolyticum</name>
    <dbReference type="NCBI Taxonomy" id="1903952"/>
    <lineage>
        <taxon>Bacteria</taxon>
        <taxon>Pseudomonadati</taxon>
        <taxon>Pseudomonadota</taxon>
        <taxon>Gammaproteobacteria</taxon>
        <taxon>Vibrionales</taxon>
        <taxon>Vibrionaceae</taxon>
        <taxon>Photobacterium</taxon>
    </lineage>
</organism>